<accession>A0A5J4RAU1</accession>
<sequence length="330" mass="38273">FICSLCKVQTVGFDKLATAFKSGAMSESSLRRIQRFMADYKLNTDLIAQLIVSLLPHKPPFRLALDRTNWIFGASNINILTLAIVYQGVAFPILYRMMPKFGNSNTEERISLLNRYIRLFGRETIDCLLADREFIGEHWFAYLNGQGIRYHIRIRENFQVKDPRSGKILKASRLFSDVKIGTSKFLHRIFYVNNQLCYLSASKCKNKERVPELQIIVSFNRPDNAQEIYKERWQIETAFRALKSSGFNIEDTHLTNIDRIDKLFALVIVAFTWAYIVGIYVHENVKQIETKKHGRKAKSLFKYGLGIIANILMNPQNIHRIDIFNFLSCT</sequence>
<dbReference type="SUPFAM" id="SSF53098">
    <property type="entry name" value="Ribonuclease H-like"/>
    <property type="match status" value="1"/>
</dbReference>
<name>A0A5J4RAU1_9ZZZZ</name>
<organism evidence="3">
    <name type="scientific">termite gut metagenome</name>
    <dbReference type="NCBI Taxonomy" id="433724"/>
    <lineage>
        <taxon>unclassified sequences</taxon>
        <taxon>metagenomes</taxon>
        <taxon>organismal metagenomes</taxon>
    </lineage>
</organism>
<keyword evidence="1" id="KW-1133">Transmembrane helix</keyword>
<keyword evidence="1" id="KW-0812">Transmembrane</keyword>
<proteinExistence type="predicted"/>
<reference evidence="3" key="1">
    <citation type="submission" date="2019-03" db="EMBL/GenBank/DDBJ databases">
        <title>Single cell metagenomics reveals metabolic interactions within the superorganism composed of flagellate Streblomastix strix and complex community of Bacteroidetes bacteria on its surface.</title>
        <authorList>
            <person name="Treitli S.C."/>
            <person name="Kolisko M."/>
            <person name="Husnik F."/>
            <person name="Keeling P."/>
            <person name="Hampl V."/>
        </authorList>
    </citation>
    <scope>NUCLEOTIDE SEQUENCE</scope>
    <source>
        <strain evidence="3">STM</strain>
    </source>
</reference>
<dbReference type="GO" id="GO:0003677">
    <property type="term" value="F:DNA binding"/>
    <property type="evidence" value="ECO:0007669"/>
    <property type="project" value="InterPro"/>
</dbReference>
<feature type="transmembrane region" description="Helical" evidence="1">
    <location>
        <begin position="70"/>
        <end position="95"/>
    </location>
</feature>
<evidence type="ECO:0000313" key="3">
    <source>
        <dbReference type="EMBL" id="KAA6330091.1"/>
    </source>
</evidence>
<evidence type="ECO:0000259" key="2">
    <source>
        <dbReference type="Pfam" id="PF01609"/>
    </source>
</evidence>
<dbReference type="GO" id="GO:0004803">
    <property type="term" value="F:transposase activity"/>
    <property type="evidence" value="ECO:0007669"/>
    <property type="project" value="InterPro"/>
</dbReference>
<feature type="transmembrane region" description="Helical" evidence="1">
    <location>
        <begin position="263"/>
        <end position="281"/>
    </location>
</feature>
<comment type="caution">
    <text evidence="3">The sequence shown here is derived from an EMBL/GenBank/DDBJ whole genome shotgun (WGS) entry which is preliminary data.</text>
</comment>
<keyword evidence="1" id="KW-0472">Membrane</keyword>
<dbReference type="AlphaFoldDB" id="A0A5J4RAU1"/>
<feature type="domain" description="Transposase IS4-like" evidence="2">
    <location>
        <begin position="102"/>
        <end position="271"/>
    </location>
</feature>
<gene>
    <name evidence="3" type="ORF">EZS27_021170</name>
</gene>
<dbReference type="NCBIfam" id="NF033591">
    <property type="entry name" value="transpos_IS4_2"/>
    <property type="match status" value="1"/>
</dbReference>
<protein>
    <recommendedName>
        <fullName evidence="2">Transposase IS4-like domain-containing protein</fullName>
    </recommendedName>
</protein>
<dbReference type="Pfam" id="PF01609">
    <property type="entry name" value="DDE_Tnp_1"/>
    <property type="match status" value="1"/>
</dbReference>
<evidence type="ECO:0000256" key="1">
    <source>
        <dbReference type="SAM" id="Phobius"/>
    </source>
</evidence>
<dbReference type="EMBL" id="SNRY01001551">
    <property type="protein sequence ID" value="KAA6330091.1"/>
    <property type="molecule type" value="Genomic_DNA"/>
</dbReference>
<feature type="non-terminal residue" evidence="3">
    <location>
        <position position="1"/>
    </location>
</feature>
<dbReference type="Gene3D" id="3.90.350.10">
    <property type="entry name" value="Transposase Inhibitor Protein From Tn5, Chain A, domain 1"/>
    <property type="match status" value="1"/>
</dbReference>
<dbReference type="InterPro" id="IPR047658">
    <property type="entry name" value="IS4-like_transpos"/>
</dbReference>
<dbReference type="GO" id="GO:0006313">
    <property type="term" value="P:DNA transposition"/>
    <property type="evidence" value="ECO:0007669"/>
    <property type="project" value="InterPro"/>
</dbReference>
<dbReference type="InterPro" id="IPR012337">
    <property type="entry name" value="RNaseH-like_sf"/>
</dbReference>
<dbReference type="InterPro" id="IPR002559">
    <property type="entry name" value="Transposase_11"/>
</dbReference>